<proteinExistence type="predicted"/>
<keyword evidence="3" id="KW-0378">Hydrolase</keyword>
<evidence type="ECO:0000256" key="8">
    <source>
        <dbReference type="SAM" id="Phobius"/>
    </source>
</evidence>
<dbReference type="GO" id="GO:0008654">
    <property type="term" value="P:phospholipid biosynthetic process"/>
    <property type="evidence" value="ECO:0007669"/>
    <property type="project" value="TreeGrafter"/>
</dbReference>
<dbReference type="InterPro" id="IPR019388">
    <property type="entry name" value="FIT"/>
</dbReference>
<dbReference type="AlphaFoldDB" id="A0A1B0CAU5"/>
<dbReference type="VEuPathDB" id="VectorBase:LLOJ001157"/>
<organism evidence="9 10">
    <name type="scientific">Lutzomyia longipalpis</name>
    <name type="common">Sand fly</name>
    <dbReference type="NCBI Taxonomy" id="7200"/>
    <lineage>
        <taxon>Eukaryota</taxon>
        <taxon>Metazoa</taxon>
        <taxon>Ecdysozoa</taxon>
        <taxon>Arthropoda</taxon>
        <taxon>Hexapoda</taxon>
        <taxon>Insecta</taxon>
        <taxon>Pterygota</taxon>
        <taxon>Neoptera</taxon>
        <taxon>Endopterygota</taxon>
        <taxon>Diptera</taxon>
        <taxon>Nematocera</taxon>
        <taxon>Psychodoidea</taxon>
        <taxon>Psychodidae</taxon>
        <taxon>Lutzomyia</taxon>
        <taxon>Lutzomyia</taxon>
    </lineage>
</organism>
<keyword evidence="2 8" id="KW-0812">Transmembrane</keyword>
<dbReference type="GO" id="GO:0019915">
    <property type="term" value="P:lipid storage"/>
    <property type="evidence" value="ECO:0007669"/>
    <property type="project" value="InterPro"/>
</dbReference>
<dbReference type="VEuPathDB" id="VectorBase:LLONM1_000785"/>
<dbReference type="GO" id="GO:0034389">
    <property type="term" value="P:lipid droplet organization"/>
    <property type="evidence" value="ECO:0007669"/>
    <property type="project" value="TreeGrafter"/>
</dbReference>
<keyword evidence="6" id="KW-0443">Lipid metabolism</keyword>
<evidence type="ECO:0000256" key="1">
    <source>
        <dbReference type="ARBA" id="ARBA00004477"/>
    </source>
</evidence>
<evidence type="ECO:0000256" key="2">
    <source>
        <dbReference type="ARBA" id="ARBA00022692"/>
    </source>
</evidence>
<keyword evidence="4" id="KW-0256">Endoplasmic reticulum</keyword>
<evidence type="ECO:0000256" key="3">
    <source>
        <dbReference type="ARBA" id="ARBA00022801"/>
    </source>
</evidence>
<dbReference type="PANTHER" id="PTHR23129">
    <property type="entry name" value="ACYL-COENZYME A DIPHOSPHATASE FITM2"/>
    <property type="match status" value="1"/>
</dbReference>
<accession>A0A1B0CAU5</accession>
<reference evidence="9" key="1">
    <citation type="submission" date="2020-05" db="UniProtKB">
        <authorList>
            <consortium name="EnsemblMetazoa"/>
        </authorList>
    </citation>
    <scope>IDENTIFICATION</scope>
    <source>
        <strain evidence="9">Jacobina</strain>
    </source>
</reference>
<dbReference type="EMBL" id="AJWK01004272">
    <property type="status" value="NOT_ANNOTATED_CDS"/>
    <property type="molecule type" value="Genomic_DNA"/>
</dbReference>
<evidence type="ECO:0000256" key="7">
    <source>
        <dbReference type="ARBA" id="ARBA00023136"/>
    </source>
</evidence>
<evidence type="ECO:0000256" key="4">
    <source>
        <dbReference type="ARBA" id="ARBA00022824"/>
    </source>
</evidence>
<feature type="transmembrane region" description="Helical" evidence="8">
    <location>
        <begin position="64"/>
        <end position="82"/>
    </location>
</feature>
<evidence type="ECO:0000256" key="6">
    <source>
        <dbReference type="ARBA" id="ARBA00023098"/>
    </source>
</evidence>
<evidence type="ECO:0000313" key="10">
    <source>
        <dbReference type="Proteomes" id="UP000092461"/>
    </source>
</evidence>
<dbReference type="Proteomes" id="UP000092461">
    <property type="component" value="Unassembled WGS sequence"/>
</dbReference>
<feature type="transmembrane region" description="Helical" evidence="8">
    <location>
        <begin position="31"/>
        <end position="57"/>
    </location>
</feature>
<dbReference type="GO" id="GO:0005789">
    <property type="term" value="C:endoplasmic reticulum membrane"/>
    <property type="evidence" value="ECO:0007669"/>
    <property type="project" value="UniProtKB-SubCell"/>
</dbReference>
<dbReference type="EnsemblMetazoa" id="LLOJ001157-RA">
    <property type="protein sequence ID" value="LLOJ001157-PA"/>
    <property type="gene ID" value="LLOJ001157"/>
</dbReference>
<sequence>MDSGAARNPLTNLKDDEIARLSYLYTRYTPIVRLLFVAMTVLQLLWDVMLVSTMLYFHKMIEKVVGGIIAILMWFFTYRFWYAMPTILPDPVGKGLFAYQKEKARPEPIPLRRNPSVIINPSTGKPIPRFMGMPLYTGRPEAANTTNISNGLNPEPGPSRY</sequence>
<protein>
    <submittedName>
        <fullName evidence="9">Uncharacterized protein</fullName>
    </submittedName>
</protein>
<keyword evidence="7 8" id="KW-0472">Membrane</keyword>
<dbReference type="GO" id="GO:0010945">
    <property type="term" value="F:coenzyme A diphosphatase activity"/>
    <property type="evidence" value="ECO:0007669"/>
    <property type="project" value="InterPro"/>
</dbReference>
<evidence type="ECO:0000256" key="5">
    <source>
        <dbReference type="ARBA" id="ARBA00022989"/>
    </source>
</evidence>
<evidence type="ECO:0000313" key="9">
    <source>
        <dbReference type="EnsemblMetazoa" id="LLOJ001157-PA"/>
    </source>
</evidence>
<keyword evidence="5 8" id="KW-1133">Transmembrane helix</keyword>
<dbReference type="Pfam" id="PF10261">
    <property type="entry name" value="FIT"/>
    <property type="match status" value="1"/>
</dbReference>
<comment type="subcellular location">
    <subcellularLocation>
        <location evidence="1">Endoplasmic reticulum membrane</location>
        <topology evidence="1">Multi-pass membrane protein</topology>
    </subcellularLocation>
</comment>
<name>A0A1B0CAU5_LUTLO</name>
<keyword evidence="10" id="KW-1185">Reference proteome</keyword>
<dbReference type="PANTHER" id="PTHR23129:SF0">
    <property type="entry name" value="ACYL-COENZYME A DIPHOSPHATASE FITM2"/>
    <property type="match status" value="1"/>
</dbReference>